<dbReference type="RefSeq" id="WP_343984225.1">
    <property type="nucleotide sequence ID" value="NZ_BAAAHK010000028.1"/>
</dbReference>
<evidence type="ECO:0000313" key="2">
    <source>
        <dbReference type="EMBL" id="GAA0963725.1"/>
    </source>
</evidence>
<dbReference type="EMBL" id="BAAAHK010000028">
    <property type="protein sequence ID" value="GAA0963725.1"/>
    <property type="molecule type" value="Genomic_DNA"/>
</dbReference>
<name>A0ABN1RTY4_9ACTN</name>
<proteinExistence type="predicted"/>
<dbReference type="Gene3D" id="3.30.110.90">
    <property type="entry name" value="Amidohydrolase"/>
    <property type="match status" value="1"/>
</dbReference>
<evidence type="ECO:0000313" key="3">
    <source>
        <dbReference type="Proteomes" id="UP001500542"/>
    </source>
</evidence>
<feature type="domain" description="Amidohydrolase-related" evidence="1">
    <location>
        <begin position="47"/>
        <end position="335"/>
    </location>
</feature>
<keyword evidence="3" id="KW-1185">Reference proteome</keyword>
<dbReference type="Gene3D" id="3.40.50.10910">
    <property type="entry name" value="Amidohydrolase"/>
    <property type="match status" value="1"/>
</dbReference>
<sequence length="346" mass="35686">MATTLIRGARVFDGRELTGPRDVVIDGQVIAAEAGEPAEVVEADGLTLLPGLIDAHLHLKGPETLAKLVSYGVTTALDMATWPASLVQSLRNQPGVTDIRSAGLPVIGRGGRHAQFGMPEGAYAGTPEQAGDMVSSRIADGSDYLKLVLEAPGEGGPDPETAAALVVAARDAGLRTIAHATSLGAYDLAIAIGVDIVTHVPPGEVLRPEQVEAIAAAGQVVVPTLTMAESISKLRGTRLEDALETVSALHEAGVPILAGTDANDQPGVPPVEYGASLHRELELLTQAGLTNAEALTAATAGPAKHFKLADRGVVEAGRRADLLLIAGDPLKDLNATRAITRVWAAR</sequence>
<organism evidence="2 3">
    <name type="scientific">Kribbella koreensis</name>
    <dbReference type="NCBI Taxonomy" id="57909"/>
    <lineage>
        <taxon>Bacteria</taxon>
        <taxon>Bacillati</taxon>
        <taxon>Actinomycetota</taxon>
        <taxon>Actinomycetes</taxon>
        <taxon>Propionibacteriales</taxon>
        <taxon>Kribbellaceae</taxon>
        <taxon>Kribbella</taxon>
    </lineage>
</organism>
<dbReference type="SUPFAM" id="SSF51338">
    <property type="entry name" value="Composite domain of metallo-dependent hydrolases"/>
    <property type="match status" value="1"/>
</dbReference>
<dbReference type="PANTHER" id="PTHR43135:SF3">
    <property type="entry name" value="ALPHA-D-RIBOSE 1-METHYLPHOSPHONATE 5-TRIPHOSPHATE DIPHOSPHATASE"/>
    <property type="match status" value="1"/>
</dbReference>
<dbReference type="Pfam" id="PF01979">
    <property type="entry name" value="Amidohydro_1"/>
    <property type="match status" value="1"/>
</dbReference>
<dbReference type="Proteomes" id="UP001500542">
    <property type="component" value="Unassembled WGS sequence"/>
</dbReference>
<dbReference type="PANTHER" id="PTHR43135">
    <property type="entry name" value="ALPHA-D-RIBOSE 1-METHYLPHOSPHONATE 5-TRIPHOSPHATE DIPHOSPHATASE"/>
    <property type="match status" value="1"/>
</dbReference>
<dbReference type="InterPro" id="IPR051781">
    <property type="entry name" value="Metallo-dep_Hydrolase"/>
</dbReference>
<gene>
    <name evidence="2" type="ORF">GCM10009554_83570</name>
</gene>
<dbReference type="InterPro" id="IPR011059">
    <property type="entry name" value="Metal-dep_hydrolase_composite"/>
</dbReference>
<dbReference type="InterPro" id="IPR032466">
    <property type="entry name" value="Metal_Hydrolase"/>
</dbReference>
<reference evidence="2 3" key="1">
    <citation type="journal article" date="2019" name="Int. J. Syst. Evol. Microbiol.">
        <title>The Global Catalogue of Microorganisms (GCM) 10K type strain sequencing project: providing services to taxonomists for standard genome sequencing and annotation.</title>
        <authorList>
            <consortium name="The Broad Institute Genomics Platform"/>
            <consortium name="The Broad Institute Genome Sequencing Center for Infectious Disease"/>
            <person name="Wu L."/>
            <person name="Ma J."/>
        </authorList>
    </citation>
    <scope>NUCLEOTIDE SEQUENCE [LARGE SCALE GENOMIC DNA]</scope>
    <source>
        <strain evidence="2 3">JCM 10977</strain>
    </source>
</reference>
<evidence type="ECO:0000259" key="1">
    <source>
        <dbReference type="Pfam" id="PF01979"/>
    </source>
</evidence>
<protein>
    <submittedName>
        <fullName evidence="2">Amidohydrolase family protein</fullName>
    </submittedName>
</protein>
<dbReference type="SUPFAM" id="SSF51556">
    <property type="entry name" value="Metallo-dependent hydrolases"/>
    <property type="match status" value="1"/>
</dbReference>
<dbReference type="InterPro" id="IPR006680">
    <property type="entry name" value="Amidohydro-rel"/>
</dbReference>
<comment type="caution">
    <text evidence="2">The sequence shown here is derived from an EMBL/GenBank/DDBJ whole genome shotgun (WGS) entry which is preliminary data.</text>
</comment>
<accession>A0ABN1RTY4</accession>
<dbReference type="Gene3D" id="2.30.40.10">
    <property type="entry name" value="Urease, subunit C, domain 1"/>
    <property type="match status" value="1"/>
</dbReference>
<dbReference type="Gene3D" id="1.20.58.520">
    <property type="entry name" value="Amidohydrolase"/>
    <property type="match status" value="1"/>
</dbReference>